<dbReference type="Proteomes" id="UP000646365">
    <property type="component" value="Unassembled WGS sequence"/>
</dbReference>
<dbReference type="RefSeq" id="WP_189052320.1">
    <property type="nucleotide sequence ID" value="NZ_BMJQ01000029.1"/>
</dbReference>
<dbReference type="AlphaFoldDB" id="A0A8J2Z226"/>
<dbReference type="InterPro" id="IPR001753">
    <property type="entry name" value="Enoyl-CoA_hydra/iso"/>
</dbReference>
<name>A0A8J2Z226_9PROT</name>
<dbReference type="SUPFAM" id="SSF52096">
    <property type="entry name" value="ClpP/crotonase"/>
    <property type="match status" value="1"/>
</dbReference>
<dbReference type="PROSITE" id="PS00166">
    <property type="entry name" value="ENOYL_COA_HYDRATASE"/>
    <property type="match status" value="1"/>
</dbReference>
<evidence type="ECO:0000313" key="6">
    <source>
        <dbReference type="Proteomes" id="UP000646365"/>
    </source>
</evidence>
<evidence type="ECO:0000256" key="2">
    <source>
        <dbReference type="ARBA" id="ARBA00023098"/>
    </source>
</evidence>
<accession>A0A8J2Z226</accession>
<dbReference type="EMBL" id="BMJQ01000029">
    <property type="protein sequence ID" value="GGF49145.1"/>
    <property type="molecule type" value="Genomic_DNA"/>
</dbReference>
<evidence type="ECO:0000256" key="1">
    <source>
        <dbReference type="ARBA" id="ARBA00005254"/>
    </source>
</evidence>
<reference evidence="5" key="1">
    <citation type="journal article" date="2014" name="Int. J. Syst. Evol. Microbiol.">
        <title>Complete genome sequence of Corynebacterium casei LMG S-19264T (=DSM 44701T), isolated from a smear-ripened cheese.</title>
        <authorList>
            <consortium name="US DOE Joint Genome Institute (JGI-PGF)"/>
            <person name="Walter F."/>
            <person name="Albersmeier A."/>
            <person name="Kalinowski J."/>
            <person name="Ruckert C."/>
        </authorList>
    </citation>
    <scope>NUCLEOTIDE SEQUENCE</scope>
    <source>
        <strain evidence="5">CGMCC 1.15725</strain>
    </source>
</reference>
<dbReference type="GO" id="GO:0016829">
    <property type="term" value="F:lyase activity"/>
    <property type="evidence" value="ECO:0007669"/>
    <property type="project" value="UniProtKB-KW"/>
</dbReference>
<dbReference type="InterPro" id="IPR018376">
    <property type="entry name" value="Enoyl-CoA_hyd/isom_CS"/>
</dbReference>
<evidence type="ECO:0000256" key="4">
    <source>
        <dbReference type="RuleBase" id="RU003707"/>
    </source>
</evidence>
<dbReference type="InterPro" id="IPR014748">
    <property type="entry name" value="Enoyl-CoA_hydra_C"/>
</dbReference>
<sequence length="257" mass="27811">MAIDFTLEDGIAVITINRPERRNALDAEHYAALSEAWQRVRDDDAIRVAVITGAGDKSFCAGADIKSFVGRDVELAELWLTQKGQLLNRGLEIWKPVIAAVNGACVGGGMTLLLATDIRVAVEGAVFSVAEVKRGIIAANGGTQRIMQQLPYAIAMEMLLTGESIDAETALRWGLVNKLVPAADLLSAALDYARRIAANAPLALQAAKELAIRSRDMDLPTGLRMEQLVNRILHHSEDTAIAKAAFAEKRQPQFKGR</sequence>
<protein>
    <submittedName>
        <fullName evidence="5">Enoyl-CoA hydratase</fullName>
    </submittedName>
</protein>
<reference evidence="5" key="2">
    <citation type="submission" date="2020-09" db="EMBL/GenBank/DDBJ databases">
        <authorList>
            <person name="Sun Q."/>
            <person name="Zhou Y."/>
        </authorList>
    </citation>
    <scope>NUCLEOTIDE SEQUENCE</scope>
    <source>
        <strain evidence="5">CGMCC 1.15725</strain>
    </source>
</reference>
<gene>
    <name evidence="5" type="ORF">GCM10011611_64420</name>
</gene>
<evidence type="ECO:0000256" key="3">
    <source>
        <dbReference type="ARBA" id="ARBA00023239"/>
    </source>
</evidence>
<dbReference type="FunFam" id="3.90.226.10:FF:000009">
    <property type="entry name" value="Carnitinyl-CoA dehydratase"/>
    <property type="match status" value="1"/>
</dbReference>
<keyword evidence="6" id="KW-1185">Reference proteome</keyword>
<dbReference type="PANTHER" id="PTHR11941">
    <property type="entry name" value="ENOYL-COA HYDRATASE-RELATED"/>
    <property type="match status" value="1"/>
</dbReference>
<evidence type="ECO:0000313" key="5">
    <source>
        <dbReference type="EMBL" id="GGF49145.1"/>
    </source>
</evidence>
<dbReference type="Gene3D" id="1.10.12.10">
    <property type="entry name" value="Lyase 2-enoyl-coa Hydratase, Chain A, domain 2"/>
    <property type="match status" value="1"/>
</dbReference>
<proteinExistence type="inferred from homology"/>
<dbReference type="InterPro" id="IPR029045">
    <property type="entry name" value="ClpP/crotonase-like_dom_sf"/>
</dbReference>
<dbReference type="GO" id="GO:0006635">
    <property type="term" value="P:fatty acid beta-oxidation"/>
    <property type="evidence" value="ECO:0007669"/>
    <property type="project" value="TreeGrafter"/>
</dbReference>
<dbReference type="Gene3D" id="3.90.226.10">
    <property type="entry name" value="2-enoyl-CoA Hydratase, Chain A, domain 1"/>
    <property type="match status" value="1"/>
</dbReference>
<dbReference type="Pfam" id="PF00378">
    <property type="entry name" value="ECH_1"/>
    <property type="match status" value="1"/>
</dbReference>
<dbReference type="CDD" id="cd06558">
    <property type="entry name" value="crotonase-like"/>
    <property type="match status" value="1"/>
</dbReference>
<dbReference type="PANTHER" id="PTHR11941:SF169">
    <property type="entry name" value="(7AS)-7A-METHYL-1,5-DIOXO-2,3,5,6,7,7A-HEXAHYDRO-1H-INDENE-CARBOXYL-COA HYDROLASE"/>
    <property type="match status" value="1"/>
</dbReference>
<keyword evidence="2" id="KW-0443">Lipid metabolism</keyword>
<comment type="similarity">
    <text evidence="1 4">Belongs to the enoyl-CoA hydratase/isomerase family.</text>
</comment>
<organism evidence="5 6">
    <name type="scientific">Aliidongia dinghuensis</name>
    <dbReference type="NCBI Taxonomy" id="1867774"/>
    <lineage>
        <taxon>Bacteria</taxon>
        <taxon>Pseudomonadati</taxon>
        <taxon>Pseudomonadota</taxon>
        <taxon>Alphaproteobacteria</taxon>
        <taxon>Rhodospirillales</taxon>
        <taxon>Dongiaceae</taxon>
        <taxon>Aliidongia</taxon>
    </lineage>
</organism>
<comment type="caution">
    <text evidence="5">The sequence shown here is derived from an EMBL/GenBank/DDBJ whole genome shotgun (WGS) entry which is preliminary data.</text>
</comment>
<keyword evidence="3" id="KW-0456">Lyase</keyword>